<dbReference type="InterPro" id="IPR026590">
    <property type="entry name" value="Ssirtuin_cat_dom"/>
</dbReference>
<dbReference type="AlphaFoldDB" id="A0A2L0U133"/>
<feature type="binding site" evidence="3">
    <location>
        <position position="146"/>
    </location>
    <ligand>
        <name>Zn(2+)</name>
        <dbReference type="ChEBI" id="CHEBI:29105"/>
    </ligand>
</feature>
<feature type="region of interest" description="Disordered" evidence="4">
    <location>
        <begin position="465"/>
        <end position="484"/>
    </location>
</feature>
<dbReference type="InterPro" id="IPR003000">
    <property type="entry name" value="Sirtuin"/>
</dbReference>
<dbReference type="PANTHER" id="PTHR11085:SF7">
    <property type="entry name" value="NAD-DEPENDENT PROTEIN DEACETYLASE"/>
    <property type="match status" value="1"/>
</dbReference>
<reference evidence="6" key="2">
    <citation type="journal article" date="2018" name="Sci. Rep.">
        <title>Aging extension and modifications of lipid metabolism in the monogonont rotifer Brachionus koreanus under chronic caloric restriction.</title>
        <authorList>
            <person name="Lee M.C."/>
            <person name="Park J.C."/>
            <person name="Yoon D.S."/>
            <person name="Han J."/>
            <person name="Kang S."/>
            <person name="Kamizono S."/>
            <person name="Om A.S."/>
            <person name="Shin K.H."/>
            <person name="Hagiwara A."/>
            <person name="Lee J.S."/>
        </authorList>
    </citation>
    <scope>NUCLEOTIDE SEQUENCE</scope>
</reference>
<dbReference type="SUPFAM" id="SSF52467">
    <property type="entry name" value="DHS-like NAD/FAD-binding domain"/>
    <property type="match status" value="1"/>
</dbReference>
<sequence>MEPIKIGYTVDDLVAEILRKKIKKIVVMAGAGISTPSGIPDFRSPGSGLYSNLDNFDIPYPEAIFEISYFRQNPKPFFTLAKDLIPNIEKYKPNKIHYFIKLLQEKRLLHRLYTQNIDGLECLAGIDHKKIIEAHGSFRSAKCLNCKTPYSGLYVKNEVFKDNIPRCKYGSCTGVIKPDIVFFGDKLPDNFYAHHENDFQTADCIIVMGTSLEVEPFANIIRGSHFNAPRLLMNRESVGPFKRGKRLDKRKDLQLLGDLVNTIDDFVDKLGWTKDFELLVEKEMNNIEENSHSTLEKLFYRVFREKNLIKNKNERISKTSFDKRERIDSSKRKTVMDINQKSPLVKTFMRANDHNITSKLMLNRKKNLKIEENSKIKNENEMIRAIYQDIETLSLTDSISDEEEKTKDKETPKSIIPYKANFGQKSDFLQRNYDFQLKLAFNLNQIPSLEAKNLDSNLSLQKKIEESKKKDENPQDEKVQKNNGQKLFYRNSLATANSRPLLIKRVLSAKKL</sequence>
<evidence type="ECO:0000259" key="5">
    <source>
        <dbReference type="PROSITE" id="PS50305"/>
    </source>
</evidence>
<feature type="binding site" evidence="3">
    <location>
        <position position="172"/>
    </location>
    <ligand>
        <name>Zn(2+)</name>
        <dbReference type="ChEBI" id="CHEBI:29105"/>
    </ligand>
</feature>
<dbReference type="InterPro" id="IPR050134">
    <property type="entry name" value="NAD-dep_sirtuin_deacylases"/>
</dbReference>
<evidence type="ECO:0000256" key="2">
    <source>
        <dbReference type="ARBA" id="ARBA00023027"/>
    </source>
</evidence>
<dbReference type="GO" id="GO:0046872">
    <property type="term" value="F:metal ion binding"/>
    <property type="evidence" value="ECO:0007669"/>
    <property type="project" value="UniProtKB-KW"/>
</dbReference>
<organism evidence="6">
    <name type="scientific">Brachionus koreanus</name>
    <dbReference type="NCBI Taxonomy" id="1199090"/>
    <lineage>
        <taxon>Eukaryota</taxon>
        <taxon>Metazoa</taxon>
        <taxon>Spiralia</taxon>
        <taxon>Gnathifera</taxon>
        <taxon>Rotifera</taxon>
        <taxon>Eurotatoria</taxon>
        <taxon>Monogononta</taxon>
        <taxon>Pseudotrocha</taxon>
        <taxon>Ploima</taxon>
        <taxon>Brachionidae</taxon>
        <taxon>Brachionus</taxon>
    </lineage>
</organism>
<dbReference type="Pfam" id="PF02146">
    <property type="entry name" value="SIR2"/>
    <property type="match status" value="1"/>
</dbReference>
<evidence type="ECO:0000256" key="4">
    <source>
        <dbReference type="SAM" id="MobiDB-lite"/>
    </source>
</evidence>
<dbReference type="Gene3D" id="3.40.50.1220">
    <property type="entry name" value="TPP-binding domain"/>
    <property type="match status" value="1"/>
</dbReference>
<feature type="compositionally biased region" description="Basic and acidic residues" evidence="4">
    <location>
        <begin position="465"/>
        <end position="480"/>
    </location>
</feature>
<dbReference type="PANTHER" id="PTHR11085">
    <property type="entry name" value="NAD-DEPENDENT PROTEIN DEACYLASE SIRTUIN-5, MITOCHONDRIAL-RELATED"/>
    <property type="match status" value="1"/>
</dbReference>
<feature type="domain" description="Deacetylase sirtuin-type" evidence="5">
    <location>
        <begin position="3"/>
        <end position="273"/>
    </location>
</feature>
<keyword evidence="1" id="KW-0808">Transferase</keyword>
<dbReference type="PROSITE" id="PS50305">
    <property type="entry name" value="SIRTUIN"/>
    <property type="match status" value="1"/>
</dbReference>
<accession>A0A2L0U133</accession>
<dbReference type="GO" id="GO:0017136">
    <property type="term" value="F:histone deacetylase activity, NAD-dependent"/>
    <property type="evidence" value="ECO:0007669"/>
    <property type="project" value="TreeGrafter"/>
</dbReference>
<dbReference type="InterPro" id="IPR029035">
    <property type="entry name" value="DHS-like_NAD/FAD-binding_dom"/>
</dbReference>
<dbReference type="EMBL" id="MF945615">
    <property type="protein sequence ID" value="AUZ82950.1"/>
    <property type="molecule type" value="mRNA"/>
</dbReference>
<dbReference type="Gene3D" id="3.30.1600.10">
    <property type="entry name" value="SIR2/SIRT2 'Small Domain"/>
    <property type="match status" value="1"/>
</dbReference>
<protein>
    <submittedName>
        <fullName evidence="6">Sirtuin 3</fullName>
    </submittedName>
</protein>
<dbReference type="GO" id="GO:0005634">
    <property type="term" value="C:nucleus"/>
    <property type="evidence" value="ECO:0007669"/>
    <property type="project" value="TreeGrafter"/>
</dbReference>
<keyword evidence="3" id="KW-0862">Zinc</keyword>
<evidence type="ECO:0000256" key="1">
    <source>
        <dbReference type="ARBA" id="ARBA00022679"/>
    </source>
</evidence>
<evidence type="ECO:0000313" key="6">
    <source>
        <dbReference type="EMBL" id="AUZ82950.1"/>
    </source>
</evidence>
<dbReference type="InterPro" id="IPR026591">
    <property type="entry name" value="Sirtuin_cat_small_dom_sf"/>
</dbReference>
<feature type="binding site" evidence="3">
    <location>
        <position position="167"/>
    </location>
    <ligand>
        <name>Zn(2+)</name>
        <dbReference type="ChEBI" id="CHEBI:29105"/>
    </ligand>
</feature>
<keyword evidence="2" id="KW-0520">NAD</keyword>
<keyword evidence="3" id="KW-0479">Metal-binding</keyword>
<evidence type="ECO:0000256" key="3">
    <source>
        <dbReference type="PROSITE-ProRule" id="PRU00236"/>
    </source>
</evidence>
<feature type="binding site" evidence="3">
    <location>
        <position position="143"/>
    </location>
    <ligand>
        <name>Zn(2+)</name>
        <dbReference type="ChEBI" id="CHEBI:29105"/>
    </ligand>
</feature>
<proteinExistence type="evidence at transcript level"/>
<dbReference type="GO" id="GO:0070403">
    <property type="term" value="F:NAD+ binding"/>
    <property type="evidence" value="ECO:0007669"/>
    <property type="project" value="InterPro"/>
</dbReference>
<feature type="active site" description="Proton acceptor" evidence="3">
    <location>
        <position position="135"/>
    </location>
</feature>
<name>A0A2L0U133_9BILA</name>
<reference evidence="6" key="1">
    <citation type="submission" date="2017-09" db="EMBL/GenBank/DDBJ databases">
        <authorList>
            <person name="Ehlers B."/>
            <person name="Leendertz F.H."/>
        </authorList>
    </citation>
    <scope>NUCLEOTIDE SEQUENCE</scope>
</reference>